<dbReference type="EMBL" id="JAKWJU010000002">
    <property type="protein sequence ID" value="MCH6160615.1"/>
    <property type="molecule type" value="Genomic_DNA"/>
</dbReference>
<feature type="domain" description="Phosphomannose isomerase type I catalytic" evidence="9">
    <location>
        <begin position="3"/>
        <end position="149"/>
    </location>
</feature>
<organism evidence="10 11">
    <name type="scientific">Streptomyces marispadix</name>
    <dbReference type="NCBI Taxonomy" id="2922868"/>
    <lineage>
        <taxon>Bacteria</taxon>
        <taxon>Bacillati</taxon>
        <taxon>Actinomycetota</taxon>
        <taxon>Actinomycetes</taxon>
        <taxon>Kitasatosporales</taxon>
        <taxon>Streptomycetaceae</taxon>
        <taxon>Streptomyces</taxon>
    </lineage>
</organism>
<dbReference type="Proteomes" id="UP001166784">
    <property type="component" value="Unassembled WGS sequence"/>
</dbReference>
<sequence length="431" mass="45246">MDRLTNTVRPYAWGSTTAIPELLGTPPTGEPQAELWMGAHPGAPSAVVRDGRETTLTEVIEADPEGELGPEAVRAFGPRLPFLLKILAAASPLSLQVHPDPQQAREGYADEEARGVPLDAPERNYKDASHKPELICALTDFDGLCGFRRAPEAADLLAGLDVDAVKPYVDILRASPASDALREVLTAVLTAGREEIAATVQEAARAAERLSTGHPAAETAAETADQTAAETASEPGIAAPGTHARAYALCASLARHYPGDPGVLAAMLLNHVRLSPGEALYLGAGVPHAYLSGLGVEIMANSDNVLRCGLTPKHVDVPELLRIVRFEPGAPAVLRPEAGPGGEERYEVPVDEFRLSRCTVAPGAPATPLDARTPQILLCTDGQVRIRKVVNGGGGEDAQLPLERGQSAYVPAGERVEATGDGTLFRATVAV</sequence>
<name>A0ABS9SWI6_9ACTN</name>
<dbReference type="PRINTS" id="PR00714">
    <property type="entry name" value="MAN6PISMRASE"/>
</dbReference>
<feature type="compositionally biased region" description="Low complexity" evidence="8">
    <location>
        <begin position="216"/>
        <end position="234"/>
    </location>
</feature>
<reference evidence="10" key="1">
    <citation type="submission" date="2022-03" db="EMBL/GenBank/DDBJ databases">
        <authorList>
            <person name="Santos J.D.N."/>
            <person name="Kallscheuer N."/>
            <person name="Jogler C."/>
            <person name="Lage O.M."/>
        </authorList>
    </citation>
    <scope>NUCLEOTIDE SEQUENCE</scope>
    <source>
        <strain evidence="10">M600PL45_2</strain>
    </source>
</reference>
<dbReference type="CDD" id="cd07011">
    <property type="entry name" value="cupin_PMI_type_I_N"/>
    <property type="match status" value="1"/>
</dbReference>
<keyword evidence="5" id="KW-0479">Metal-binding</keyword>
<evidence type="ECO:0000256" key="2">
    <source>
        <dbReference type="ARBA" id="ARBA00001947"/>
    </source>
</evidence>
<proteinExistence type="inferred from homology"/>
<keyword evidence="11" id="KW-1185">Reference proteome</keyword>
<evidence type="ECO:0000313" key="10">
    <source>
        <dbReference type="EMBL" id="MCH6160615.1"/>
    </source>
</evidence>
<evidence type="ECO:0000259" key="9">
    <source>
        <dbReference type="Pfam" id="PF20511"/>
    </source>
</evidence>
<dbReference type="RefSeq" id="WP_241058663.1">
    <property type="nucleotide sequence ID" value="NZ_JAKWJU010000002.1"/>
</dbReference>
<accession>A0ABS9SWI6</accession>
<dbReference type="SUPFAM" id="SSF51182">
    <property type="entry name" value="RmlC-like cupins"/>
    <property type="match status" value="1"/>
</dbReference>
<comment type="similarity">
    <text evidence="3">Belongs to the mannose-6-phosphate isomerase type 1 family.</text>
</comment>
<keyword evidence="7 10" id="KW-0413">Isomerase</keyword>
<evidence type="ECO:0000256" key="8">
    <source>
        <dbReference type="SAM" id="MobiDB-lite"/>
    </source>
</evidence>
<evidence type="ECO:0000256" key="5">
    <source>
        <dbReference type="ARBA" id="ARBA00022723"/>
    </source>
</evidence>
<evidence type="ECO:0000256" key="7">
    <source>
        <dbReference type="ARBA" id="ARBA00023235"/>
    </source>
</evidence>
<protein>
    <recommendedName>
        <fullName evidence="4">mannose-6-phosphate isomerase</fullName>
        <ecNumber evidence="4">5.3.1.8</ecNumber>
    </recommendedName>
</protein>
<comment type="cofactor">
    <cofactor evidence="2">
        <name>Zn(2+)</name>
        <dbReference type="ChEBI" id="CHEBI:29105"/>
    </cofactor>
</comment>
<dbReference type="GO" id="GO:0004476">
    <property type="term" value="F:mannose-6-phosphate isomerase activity"/>
    <property type="evidence" value="ECO:0007669"/>
    <property type="project" value="UniProtKB-EC"/>
</dbReference>
<feature type="region of interest" description="Disordered" evidence="8">
    <location>
        <begin position="207"/>
        <end position="237"/>
    </location>
</feature>
<gene>
    <name evidence="10" type="primary">manA</name>
    <name evidence="10" type="ORF">MMA15_09415</name>
</gene>
<dbReference type="EC" id="5.3.1.8" evidence="4"/>
<dbReference type="PANTHER" id="PTHR10309">
    <property type="entry name" value="MANNOSE-6-PHOSPHATE ISOMERASE"/>
    <property type="match status" value="1"/>
</dbReference>
<dbReference type="InterPro" id="IPR011051">
    <property type="entry name" value="RmlC_Cupin_sf"/>
</dbReference>
<dbReference type="Pfam" id="PF20511">
    <property type="entry name" value="PMI_typeI_cat"/>
    <property type="match status" value="1"/>
</dbReference>
<dbReference type="InterPro" id="IPR016305">
    <property type="entry name" value="Mannose-6-P_Isomerase"/>
</dbReference>
<reference evidence="10" key="2">
    <citation type="journal article" date="2023" name="Int. J. Syst. Evol. Microbiol.">
        <title>Streptomyces marispadix sp. nov., isolated from marine beach sediment of the Northern Coast of Portugal.</title>
        <authorList>
            <person name="dos Santos J.D.N."/>
            <person name="Vitorino I.R."/>
            <person name="Kallscheuer N."/>
            <person name="Srivastava A."/>
            <person name="Krautwurst S."/>
            <person name="Marz M."/>
            <person name="Jogler C."/>
            <person name="Lobo Da Cunha A."/>
            <person name="Catita J."/>
            <person name="Goncalves H."/>
            <person name="Gonzalez I."/>
            <person name="Reyes F."/>
            <person name="Lage O.M."/>
        </authorList>
    </citation>
    <scope>NUCLEOTIDE SEQUENCE</scope>
    <source>
        <strain evidence="10">M600PL45_2</strain>
    </source>
</reference>
<keyword evidence="6" id="KW-0862">Zinc</keyword>
<evidence type="ECO:0000256" key="6">
    <source>
        <dbReference type="ARBA" id="ARBA00022833"/>
    </source>
</evidence>
<comment type="caution">
    <text evidence="10">The sequence shown here is derived from an EMBL/GenBank/DDBJ whole genome shotgun (WGS) entry which is preliminary data.</text>
</comment>
<dbReference type="InterPro" id="IPR001250">
    <property type="entry name" value="Man6P_Isoase-1"/>
</dbReference>
<dbReference type="InterPro" id="IPR014710">
    <property type="entry name" value="RmlC-like_jellyroll"/>
</dbReference>
<dbReference type="Gene3D" id="2.60.120.10">
    <property type="entry name" value="Jelly Rolls"/>
    <property type="match status" value="2"/>
</dbReference>
<dbReference type="Gene3D" id="1.10.441.10">
    <property type="entry name" value="Phosphomannose Isomerase, domain 2"/>
    <property type="match status" value="1"/>
</dbReference>
<dbReference type="PIRSF" id="PIRSF001480">
    <property type="entry name" value="Mannose-6-phosphate_isomerase"/>
    <property type="match status" value="1"/>
</dbReference>
<evidence type="ECO:0000313" key="11">
    <source>
        <dbReference type="Proteomes" id="UP001166784"/>
    </source>
</evidence>
<dbReference type="InterPro" id="IPR046457">
    <property type="entry name" value="PMI_typeI_cat"/>
</dbReference>
<evidence type="ECO:0000256" key="4">
    <source>
        <dbReference type="ARBA" id="ARBA00011956"/>
    </source>
</evidence>
<comment type="catalytic activity">
    <reaction evidence="1">
        <text>D-mannose 6-phosphate = D-fructose 6-phosphate</text>
        <dbReference type="Rhea" id="RHEA:12356"/>
        <dbReference type="ChEBI" id="CHEBI:58735"/>
        <dbReference type="ChEBI" id="CHEBI:61527"/>
        <dbReference type="EC" id="5.3.1.8"/>
    </reaction>
</comment>
<evidence type="ECO:0000256" key="1">
    <source>
        <dbReference type="ARBA" id="ARBA00000757"/>
    </source>
</evidence>
<dbReference type="PANTHER" id="PTHR10309:SF0">
    <property type="entry name" value="MANNOSE-6-PHOSPHATE ISOMERASE"/>
    <property type="match status" value="1"/>
</dbReference>
<dbReference type="NCBIfam" id="TIGR00218">
    <property type="entry name" value="manA"/>
    <property type="match status" value="1"/>
</dbReference>
<evidence type="ECO:0000256" key="3">
    <source>
        <dbReference type="ARBA" id="ARBA00010772"/>
    </source>
</evidence>